<protein>
    <recommendedName>
        <fullName evidence="3">DUF5671 domain-containing protein</fullName>
    </recommendedName>
</protein>
<keyword evidence="2" id="KW-0472">Membrane</keyword>
<sequence>MSAATPDSAAVGTPASTPQRGAQGTVRRVIVFILLFVLVTIAAMGVSGLLGRLFETRPEFDFGIGGLALSLAFTLVGGPLALVLWWFTWRRLDGPDRSSVAWGLYLAAISFVALVTFATSLLGMFSDLIGGRWSPDSLGTGIAWLAVWIAHRWMWAHPRKSPLRLTTVPIVLGAAYGLGVVVSGAIRTLASLFDEAIIPAQVQLGDPWWTTALQGLVWFAGGALVWWWHWMRDRARGFTGGFADVMLVLTGVLGAGAVTLGGVGTAVYIGLRAAFDRTDPWPELLDLLGLAIAAAGVGAIAWLYHRRVARERSELTRSATRLVEAGLGLIAAASGIGVIVNALLAALTAPLAGSDARTLLLAGIAALVVGAPVWWVAWRPLEPVMDAGAVARRVFLVAVFGVSAVVAIIALLVVGYRVFEFSLDGGGTALIERIRAPFGLLLATALVAGYHFAVWRRDRAAAPAVAHVRTIDRVVLVASGDAGALAAAIEAATGASVARWARADAADSAISVDAVVAALSGVSAHRVLVLTGPADRVEVVPLAD</sequence>
<feature type="transmembrane region" description="Helical" evidence="2">
    <location>
        <begin position="359"/>
        <end position="378"/>
    </location>
</feature>
<dbReference type="EMBL" id="JACIFH010000001">
    <property type="protein sequence ID" value="MBB4138413.1"/>
    <property type="molecule type" value="Genomic_DNA"/>
</dbReference>
<accession>A0AA40SLG2</accession>
<feature type="transmembrane region" description="Helical" evidence="2">
    <location>
        <begin position="208"/>
        <end position="230"/>
    </location>
</feature>
<feature type="transmembrane region" description="Helical" evidence="2">
    <location>
        <begin position="390"/>
        <end position="414"/>
    </location>
</feature>
<evidence type="ECO:0000313" key="4">
    <source>
        <dbReference type="EMBL" id="MBB4138413.1"/>
    </source>
</evidence>
<feature type="domain" description="DUF5671" evidence="3">
    <location>
        <begin position="28"/>
        <end position="149"/>
    </location>
</feature>
<proteinExistence type="predicted"/>
<dbReference type="InterPro" id="IPR043728">
    <property type="entry name" value="DUF5671"/>
</dbReference>
<keyword evidence="2" id="KW-1133">Transmembrane helix</keyword>
<organism evidence="4 5">
    <name type="scientific">Microbacterium invictum</name>
    <dbReference type="NCBI Taxonomy" id="515415"/>
    <lineage>
        <taxon>Bacteria</taxon>
        <taxon>Bacillati</taxon>
        <taxon>Actinomycetota</taxon>
        <taxon>Actinomycetes</taxon>
        <taxon>Micrococcales</taxon>
        <taxon>Microbacteriaceae</taxon>
        <taxon>Microbacterium</taxon>
    </lineage>
</organism>
<dbReference type="AlphaFoldDB" id="A0AA40SLG2"/>
<feature type="transmembrane region" description="Helical" evidence="2">
    <location>
        <begin position="62"/>
        <end position="87"/>
    </location>
</feature>
<evidence type="ECO:0000256" key="1">
    <source>
        <dbReference type="SAM" id="MobiDB-lite"/>
    </source>
</evidence>
<feature type="transmembrane region" description="Helical" evidence="2">
    <location>
        <begin position="29"/>
        <end position="50"/>
    </location>
</feature>
<feature type="transmembrane region" description="Helical" evidence="2">
    <location>
        <begin position="167"/>
        <end position="188"/>
    </location>
</feature>
<feature type="transmembrane region" description="Helical" evidence="2">
    <location>
        <begin position="287"/>
        <end position="304"/>
    </location>
</feature>
<dbReference type="Pfam" id="PF18920">
    <property type="entry name" value="DUF5671"/>
    <property type="match status" value="2"/>
</dbReference>
<keyword evidence="2" id="KW-0812">Transmembrane</keyword>
<feature type="transmembrane region" description="Helical" evidence="2">
    <location>
        <begin position="434"/>
        <end position="453"/>
    </location>
</feature>
<evidence type="ECO:0000259" key="3">
    <source>
        <dbReference type="Pfam" id="PF18920"/>
    </source>
</evidence>
<keyword evidence="5" id="KW-1185">Reference proteome</keyword>
<evidence type="ECO:0000313" key="5">
    <source>
        <dbReference type="Proteomes" id="UP000549113"/>
    </source>
</evidence>
<comment type="caution">
    <text evidence="4">The sequence shown here is derived from an EMBL/GenBank/DDBJ whole genome shotgun (WGS) entry which is preliminary data.</text>
</comment>
<name>A0AA40SLG2_9MICO</name>
<feature type="transmembrane region" description="Helical" evidence="2">
    <location>
        <begin position="325"/>
        <end position="347"/>
    </location>
</feature>
<gene>
    <name evidence="4" type="ORF">BKA10_000207</name>
</gene>
<evidence type="ECO:0000256" key="2">
    <source>
        <dbReference type="SAM" id="Phobius"/>
    </source>
</evidence>
<reference evidence="4 5" key="1">
    <citation type="submission" date="2020-08" db="EMBL/GenBank/DDBJ databases">
        <title>Sequencing the genomes of 1000 actinobacteria strains.</title>
        <authorList>
            <person name="Klenk H.-P."/>
        </authorList>
    </citation>
    <scope>NUCLEOTIDE SEQUENCE [LARGE SCALE GENOMIC DNA]</scope>
    <source>
        <strain evidence="4 5">DSM 19600</strain>
    </source>
</reference>
<dbReference type="Proteomes" id="UP000549113">
    <property type="component" value="Unassembled WGS sequence"/>
</dbReference>
<feature type="transmembrane region" description="Helical" evidence="2">
    <location>
        <begin position="137"/>
        <end position="155"/>
    </location>
</feature>
<feature type="region of interest" description="Disordered" evidence="1">
    <location>
        <begin position="1"/>
        <end position="20"/>
    </location>
</feature>
<dbReference type="RefSeq" id="WP_308221563.1">
    <property type="nucleotide sequence ID" value="NZ_BAABCO010000003.1"/>
</dbReference>
<feature type="domain" description="DUF5671" evidence="3">
    <location>
        <begin position="325"/>
        <end position="445"/>
    </location>
</feature>
<feature type="transmembrane region" description="Helical" evidence="2">
    <location>
        <begin position="99"/>
        <end position="125"/>
    </location>
</feature>
<feature type="transmembrane region" description="Helical" evidence="2">
    <location>
        <begin position="242"/>
        <end position="275"/>
    </location>
</feature>